<dbReference type="Proteomes" id="UP001501565">
    <property type="component" value="Unassembled WGS sequence"/>
</dbReference>
<evidence type="ECO:0000313" key="1">
    <source>
        <dbReference type="EMBL" id="GAA3937924.1"/>
    </source>
</evidence>
<gene>
    <name evidence="1" type="ORF">GCM10022277_37790</name>
</gene>
<sequence length="144" mass="15763">MYSLLKTKLILILIILSPMSFGYEFFLGKNAFSTENISKQLSEDYGVELNVSTVIVAGDKGSNSNYQKQWEVLNGLNAEAMQLITVSSLSDEESGQGYYTDKATAQSILKGTSFKVMVFSSDGREVLSQNKPVSAQTLKAAINQ</sequence>
<evidence type="ECO:0008006" key="3">
    <source>
        <dbReference type="Google" id="ProtNLM"/>
    </source>
</evidence>
<reference evidence="2" key="1">
    <citation type="journal article" date="2019" name="Int. J. Syst. Evol. Microbiol.">
        <title>The Global Catalogue of Microorganisms (GCM) 10K type strain sequencing project: providing services to taxonomists for standard genome sequencing and annotation.</title>
        <authorList>
            <consortium name="The Broad Institute Genomics Platform"/>
            <consortium name="The Broad Institute Genome Sequencing Center for Infectious Disease"/>
            <person name="Wu L."/>
            <person name="Ma J."/>
        </authorList>
    </citation>
    <scope>NUCLEOTIDE SEQUENCE [LARGE SCALE GENOMIC DNA]</scope>
    <source>
        <strain evidence="2">JCM 17551</strain>
    </source>
</reference>
<name>A0ABP7N5U7_9GAMM</name>
<keyword evidence="2" id="KW-1185">Reference proteome</keyword>
<organism evidence="1 2">
    <name type="scientific">Litoribacillus peritrichatus</name>
    <dbReference type="NCBI Taxonomy" id="718191"/>
    <lineage>
        <taxon>Bacteria</taxon>
        <taxon>Pseudomonadati</taxon>
        <taxon>Pseudomonadota</taxon>
        <taxon>Gammaproteobacteria</taxon>
        <taxon>Oceanospirillales</taxon>
        <taxon>Oceanospirillaceae</taxon>
        <taxon>Litoribacillus</taxon>
    </lineage>
</organism>
<dbReference type="EMBL" id="BAABBN010000012">
    <property type="protein sequence ID" value="GAA3937924.1"/>
    <property type="molecule type" value="Genomic_DNA"/>
</dbReference>
<dbReference type="RefSeq" id="WP_344800180.1">
    <property type="nucleotide sequence ID" value="NZ_BAABBN010000012.1"/>
</dbReference>
<protein>
    <recommendedName>
        <fullName evidence="3">DUF4174 domain-containing protein</fullName>
    </recommendedName>
</protein>
<proteinExistence type="predicted"/>
<evidence type="ECO:0000313" key="2">
    <source>
        <dbReference type="Proteomes" id="UP001501565"/>
    </source>
</evidence>
<accession>A0ABP7N5U7</accession>
<comment type="caution">
    <text evidence="1">The sequence shown here is derived from an EMBL/GenBank/DDBJ whole genome shotgun (WGS) entry which is preliminary data.</text>
</comment>